<evidence type="ECO:0000256" key="3">
    <source>
        <dbReference type="ARBA" id="ARBA00023157"/>
    </source>
</evidence>
<dbReference type="GO" id="GO:0005576">
    <property type="term" value="C:extracellular region"/>
    <property type="evidence" value="ECO:0007669"/>
    <property type="project" value="TreeGrafter"/>
</dbReference>
<dbReference type="AlphaFoldDB" id="A0AAF0EEN0"/>
<evidence type="ECO:0000313" key="8">
    <source>
        <dbReference type="Proteomes" id="UP001214415"/>
    </source>
</evidence>
<dbReference type="InterPro" id="IPR036430">
    <property type="entry name" value="RNase_T2-like_sf"/>
</dbReference>
<evidence type="ECO:0000256" key="4">
    <source>
        <dbReference type="PIRSR" id="PIRSR633697-1"/>
    </source>
</evidence>
<proteinExistence type="inferred from homology"/>
<dbReference type="EMBL" id="CP119904">
    <property type="protein sequence ID" value="WFD23929.1"/>
    <property type="molecule type" value="Genomic_DNA"/>
</dbReference>
<dbReference type="Proteomes" id="UP001214415">
    <property type="component" value="Chromosome 5"/>
</dbReference>
<dbReference type="InterPro" id="IPR001568">
    <property type="entry name" value="RNase_T2-like"/>
</dbReference>
<dbReference type="EC" id="4.6.1.19" evidence="2"/>
<protein>
    <recommendedName>
        <fullName evidence="2">ribonuclease T2</fullName>
        <ecNumber evidence="2">4.6.1.19</ecNumber>
    </recommendedName>
</protein>
<dbReference type="GO" id="GO:0003723">
    <property type="term" value="F:RNA binding"/>
    <property type="evidence" value="ECO:0007669"/>
    <property type="project" value="InterPro"/>
</dbReference>
<name>A0AAF0EEN0_9BASI</name>
<feature type="active site" evidence="4">
    <location>
        <position position="91"/>
    </location>
</feature>
<dbReference type="GO" id="GO:0033897">
    <property type="term" value="F:ribonuclease T2 activity"/>
    <property type="evidence" value="ECO:0007669"/>
    <property type="project" value="UniProtKB-EC"/>
</dbReference>
<dbReference type="InterPro" id="IPR033130">
    <property type="entry name" value="RNase_T2_His_AS_2"/>
</dbReference>
<feature type="signal peptide" evidence="6">
    <location>
        <begin position="1"/>
        <end position="20"/>
    </location>
</feature>
<keyword evidence="8" id="KW-1185">Reference proteome</keyword>
<keyword evidence="6" id="KW-0732">Signal</keyword>
<gene>
    <name evidence="7" type="ORF">MEQU1_002623</name>
</gene>
<dbReference type="PANTHER" id="PTHR11240">
    <property type="entry name" value="RIBONUCLEASE T2"/>
    <property type="match status" value="1"/>
</dbReference>
<evidence type="ECO:0000256" key="2">
    <source>
        <dbReference type="ARBA" id="ARBA00012571"/>
    </source>
</evidence>
<dbReference type="GO" id="GO:0006401">
    <property type="term" value="P:RNA catabolic process"/>
    <property type="evidence" value="ECO:0007669"/>
    <property type="project" value="TreeGrafter"/>
</dbReference>
<sequence>MSSTAKVFVGILSVAAFAKAALYSNTTKFNHTCAIKPTIQSCSIAALDLANLDTCCTETYGGQLLSTQFWDTYTGREDEGQLLPKKHWTLHGLWPDYCNGSYPQYCDLSRQYDREPPHEVNGQRVQPYNGTGVDTFIKDWDRYDLLDWMNKFWVSQGQPSADFWAHEFSKHATCYSTFDVPCYGPKYRQHEEMIDFFDTAVSFYRNLPTYDWLAAEGIVPSNKTQYSLKNITAALKKHYGAVPYLGCYGEQYSQVQGSKNTSDHGLTVLSEVWYFSYANGRPQDGNVTHIDSTAPSSCAHTDGAIWYYERTPSSERPVHHK</sequence>
<keyword evidence="3" id="KW-1015">Disulfide bond</keyword>
<evidence type="ECO:0000256" key="6">
    <source>
        <dbReference type="SAM" id="SignalP"/>
    </source>
</evidence>
<reference evidence="7" key="1">
    <citation type="submission" date="2023-03" db="EMBL/GenBank/DDBJ databases">
        <title>Mating type loci evolution in Malassezia.</title>
        <authorList>
            <person name="Coelho M.A."/>
        </authorList>
    </citation>
    <scope>NUCLEOTIDE SEQUENCE</scope>
    <source>
        <strain evidence="7">CBS 12830</strain>
    </source>
</reference>
<comment type="similarity">
    <text evidence="1 5">Belongs to the RNase T2 family.</text>
</comment>
<dbReference type="SUPFAM" id="SSF55895">
    <property type="entry name" value="Ribonuclease Rh-like"/>
    <property type="match status" value="1"/>
</dbReference>
<feature type="active site" evidence="4">
    <location>
        <position position="167"/>
    </location>
</feature>
<evidence type="ECO:0000256" key="5">
    <source>
        <dbReference type="RuleBase" id="RU004328"/>
    </source>
</evidence>
<dbReference type="Gene3D" id="3.90.730.10">
    <property type="entry name" value="Ribonuclease T2-like"/>
    <property type="match status" value="1"/>
</dbReference>
<evidence type="ECO:0000256" key="1">
    <source>
        <dbReference type="ARBA" id="ARBA00007469"/>
    </source>
</evidence>
<dbReference type="PROSITE" id="PS00531">
    <property type="entry name" value="RNASE_T2_2"/>
    <property type="match status" value="1"/>
</dbReference>
<dbReference type="CDD" id="cd01061">
    <property type="entry name" value="RNase_T2_euk"/>
    <property type="match status" value="1"/>
</dbReference>
<evidence type="ECO:0000313" key="7">
    <source>
        <dbReference type="EMBL" id="WFD23929.1"/>
    </source>
</evidence>
<dbReference type="Pfam" id="PF00445">
    <property type="entry name" value="Ribonuclease_T2"/>
    <property type="match status" value="1"/>
</dbReference>
<keyword evidence="7" id="KW-0456">Lyase</keyword>
<dbReference type="InterPro" id="IPR033697">
    <property type="entry name" value="Ribonuclease_T2_eukaryotic"/>
</dbReference>
<dbReference type="PROSITE" id="PS00530">
    <property type="entry name" value="RNASE_T2_1"/>
    <property type="match status" value="1"/>
</dbReference>
<organism evidence="7 8">
    <name type="scientific">Malassezia equina</name>
    <dbReference type="NCBI Taxonomy" id="1381935"/>
    <lineage>
        <taxon>Eukaryota</taxon>
        <taxon>Fungi</taxon>
        <taxon>Dikarya</taxon>
        <taxon>Basidiomycota</taxon>
        <taxon>Ustilaginomycotina</taxon>
        <taxon>Malasseziomycetes</taxon>
        <taxon>Malasseziales</taxon>
        <taxon>Malasseziaceae</taxon>
        <taxon>Malassezia</taxon>
    </lineage>
</organism>
<dbReference type="PANTHER" id="PTHR11240:SF17">
    <property type="entry name" value="RIBONUCLEASE T2"/>
    <property type="match status" value="1"/>
</dbReference>
<accession>A0AAF0EEN0</accession>
<dbReference type="InterPro" id="IPR018188">
    <property type="entry name" value="RNase_T2_His_AS_1"/>
</dbReference>
<feature type="chain" id="PRO_5041899980" description="ribonuclease T2" evidence="6">
    <location>
        <begin position="21"/>
        <end position="321"/>
    </location>
</feature>
<feature type="active site" evidence="4">
    <location>
        <position position="171"/>
    </location>
</feature>